<evidence type="ECO:0000313" key="2">
    <source>
        <dbReference type="Proteomes" id="UP000224460"/>
    </source>
</evidence>
<comment type="caution">
    <text evidence="1">The sequence shown here is derived from an EMBL/GenBank/DDBJ whole genome shotgun (WGS) entry which is preliminary data.</text>
</comment>
<proteinExistence type="predicted"/>
<protein>
    <submittedName>
        <fullName evidence="1">Uncharacterized protein</fullName>
    </submittedName>
</protein>
<dbReference type="Proteomes" id="UP000224460">
    <property type="component" value="Unassembled WGS sequence"/>
</dbReference>
<sequence length="463" mass="51666">MIKRFTIVFLCLITFCFPILASSIPNLHSEGAILIEPTTNTVLYSKNGRSTFYPASTTKILTALLLIEDLDLEAPITKTIASINNTPIDSSHIGLQVGDRYTALDGLYGILLGSDNFISYDMSLKAAGSMEAFVDKMNQKAKALGATSSHFVNPHGYHSPMHYTTPYDLSQIARGAFSNPLLLQIAGTPLYNFVVQNTGTTISLKHTAALLDTSSPLYNNHVIGVKTGFHDAAKRVLVAKAHFDNIDLIGVVMHTDAPYQFEDMNTLFEYGQTNFSLVQTENFRPYIANHSYSPWAKPYIETALSKAWITQTTRNYTDFITKRELIHLLKSSLPAAYRLILDECITYKEDSIYAENLPATRQQLEATLLHLFNTLALPPREIFTQKKSCLSSAPTPSQEVFLYTLTDTQSMGKPEMSSSPDDYLTYEEAIAIATKISTLVQCYDQSKLVDNEYPYSLPILNFY</sequence>
<name>A0AC61DDN5_9FIRM</name>
<gene>
    <name evidence="1" type="ORF">CS063_08315</name>
</gene>
<organism evidence="1 2">
    <name type="scientific">Sporanaerobium hydrogeniformans</name>
    <dbReference type="NCBI Taxonomy" id="3072179"/>
    <lineage>
        <taxon>Bacteria</taxon>
        <taxon>Bacillati</taxon>
        <taxon>Bacillota</taxon>
        <taxon>Clostridia</taxon>
        <taxon>Lachnospirales</taxon>
        <taxon>Lachnospiraceae</taxon>
        <taxon>Sporanaerobium</taxon>
    </lineage>
</organism>
<evidence type="ECO:0000313" key="1">
    <source>
        <dbReference type="EMBL" id="PHV70762.1"/>
    </source>
</evidence>
<reference evidence="1" key="1">
    <citation type="submission" date="2017-10" db="EMBL/GenBank/DDBJ databases">
        <title>Genome sequence of cellulolytic Lachnospiraceae bacterium XHS1971 isolated from hotspring sediment.</title>
        <authorList>
            <person name="Vasudevan G."/>
            <person name="Joshi A.J."/>
            <person name="Hivarkar S."/>
            <person name="Lanjekar V.B."/>
            <person name="Dhakephalkar P.K."/>
            <person name="Dagar S."/>
        </authorList>
    </citation>
    <scope>NUCLEOTIDE SEQUENCE</scope>
    <source>
        <strain evidence="1">XHS1971</strain>
    </source>
</reference>
<accession>A0AC61DDN5</accession>
<dbReference type="EMBL" id="PEDL01000007">
    <property type="protein sequence ID" value="PHV70762.1"/>
    <property type="molecule type" value="Genomic_DNA"/>
</dbReference>
<keyword evidence="2" id="KW-1185">Reference proteome</keyword>